<keyword evidence="2" id="KW-1185">Reference proteome</keyword>
<accession>A0AAV0D030</accession>
<organism evidence="1 2">
    <name type="scientific">Cuscuta epithymum</name>
    <dbReference type="NCBI Taxonomy" id="186058"/>
    <lineage>
        <taxon>Eukaryota</taxon>
        <taxon>Viridiplantae</taxon>
        <taxon>Streptophyta</taxon>
        <taxon>Embryophyta</taxon>
        <taxon>Tracheophyta</taxon>
        <taxon>Spermatophyta</taxon>
        <taxon>Magnoliopsida</taxon>
        <taxon>eudicotyledons</taxon>
        <taxon>Gunneridae</taxon>
        <taxon>Pentapetalae</taxon>
        <taxon>asterids</taxon>
        <taxon>lamiids</taxon>
        <taxon>Solanales</taxon>
        <taxon>Convolvulaceae</taxon>
        <taxon>Cuscuteae</taxon>
        <taxon>Cuscuta</taxon>
        <taxon>Cuscuta subgen. Cuscuta</taxon>
    </lineage>
</organism>
<dbReference type="Proteomes" id="UP001152523">
    <property type="component" value="Unassembled WGS sequence"/>
</dbReference>
<evidence type="ECO:0000313" key="1">
    <source>
        <dbReference type="EMBL" id="CAH9086223.1"/>
    </source>
</evidence>
<name>A0AAV0D030_9ASTE</name>
<comment type="caution">
    <text evidence="1">The sequence shown here is derived from an EMBL/GenBank/DDBJ whole genome shotgun (WGS) entry which is preliminary data.</text>
</comment>
<dbReference type="AlphaFoldDB" id="A0AAV0D030"/>
<reference evidence="1" key="1">
    <citation type="submission" date="2022-07" db="EMBL/GenBank/DDBJ databases">
        <authorList>
            <person name="Macas J."/>
            <person name="Novak P."/>
            <person name="Neumann P."/>
        </authorList>
    </citation>
    <scope>NUCLEOTIDE SEQUENCE</scope>
</reference>
<dbReference type="EMBL" id="CAMAPF010000055">
    <property type="protein sequence ID" value="CAH9086223.1"/>
    <property type="molecule type" value="Genomic_DNA"/>
</dbReference>
<protein>
    <submittedName>
        <fullName evidence="1">Uncharacterized protein</fullName>
    </submittedName>
</protein>
<evidence type="ECO:0000313" key="2">
    <source>
        <dbReference type="Proteomes" id="UP001152523"/>
    </source>
</evidence>
<sequence length="185" mass="21184">MNNSDREQTRGKETSEDFMEQFALKTNLLATTSIEIINMVQQAPEVVMENDSFKKMQEAARSILGLTGELSSDRVTSNAASQREMHWDDDFWSNENNILTFIKAENALVKRAEYKKKITEIPSFSLGMTQETENTGIESTREREEEMCEEAELDGHLHQNEEMLLIKEIVESEGGKKPKRMTRAS</sequence>
<gene>
    <name evidence="1" type="ORF">CEPIT_LOCUS9746</name>
</gene>
<proteinExistence type="predicted"/>